<dbReference type="InterPro" id="IPR024694">
    <property type="entry name" value="PurE_prokaryotes"/>
</dbReference>
<dbReference type="Pfam" id="PF00731">
    <property type="entry name" value="AIRC"/>
    <property type="match status" value="1"/>
</dbReference>
<sequence length="102" mass="10282">MNDSNPKVGILMGSDSDWPKIKAVGAALDEFGVAWEAHVMSAHRTPAAVCQYATDAEGRGLQVIIAAAGGAAHLAGVVAAHTTLPVIGLPVVTPNLGGLDSL</sequence>
<dbReference type="PANTHER" id="PTHR23046">
    <property type="entry name" value="PHOSPHORIBOSYLAMINOIMIDAZOLE CARBOXYLASE CATALYTIC SUBUNIT"/>
    <property type="match status" value="1"/>
</dbReference>
<keyword evidence="1" id="KW-0658">Purine biosynthesis</keyword>
<feature type="domain" description="PurE" evidence="2">
    <location>
        <begin position="6"/>
        <end position="102"/>
    </location>
</feature>
<organism evidence="3">
    <name type="scientific">marine sediment metagenome</name>
    <dbReference type="NCBI Taxonomy" id="412755"/>
    <lineage>
        <taxon>unclassified sequences</taxon>
        <taxon>metagenomes</taxon>
        <taxon>ecological metagenomes</taxon>
    </lineage>
</organism>
<accession>X0XK73</accession>
<evidence type="ECO:0000256" key="1">
    <source>
        <dbReference type="ARBA" id="ARBA00022755"/>
    </source>
</evidence>
<name>X0XK73_9ZZZZ</name>
<dbReference type="AlphaFoldDB" id="X0XK73"/>
<dbReference type="PANTHER" id="PTHR23046:SF2">
    <property type="entry name" value="PHOSPHORIBOSYLAMINOIMIDAZOLE CARBOXYLASE"/>
    <property type="match status" value="1"/>
</dbReference>
<dbReference type="GO" id="GO:0006189">
    <property type="term" value="P:'de novo' IMP biosynthetic process"/>
    <property type="evidence" value="ECO:0007669"/>
    <property type="project" value="InterPro"/>
</dbReference>
<gene>
    <name evidence="3" type="ORF">S01H1_57290</name>
</gene>
<dbReference type="SUPFAM" id="SSF52255">
    <property type="entry name" value="N5-CAIR mutase (phosphoribosylaminoimidazole carboxylase, PurE)"/>
    <property type="match status" value="1"/>
</dbReference>
<evidence type="ECO:0000259" key="2">
    <source>
        <dbReference type="SMART" id="SM01001"/>
    </source>
</evidence>
<dbReference type="SMART" id="SM01001">
    <property type="entry name" value="AIRC"/>
    <property type="match status" value="1"/>
</dbReference>
<protein>
    <recommendedName>
        <fullName evidence="2">PurE domain-containing protein</fullName>
    </recommendedName>
</protein>
<feature type="non-terminal residue" evidence="3">
    <location>
        <position position="102"/>
    </location>
</feature>
<dbReference type="InterPro" id="IPR000031">
    <property type="entry name" value="PurE_dom"/>
</dbReference>
<proteinExistence type="predicted"/>
<dbReference type="EMBL" id="BARS01037355">
    <property type="protein sequence ID" value="GAG25381.1"/>
    <property type="molecule type" value="Genomic_DNA"/>
</dbReference>
<comment type="caution">
    <text evidence="3">The sequence shown here is derived from an EMBL/GenBank/DDBJ whole genome shotgun (WGS) entry which is preliminary data.</text>
</comment>
<dbReference type="Gene3D" id="3.40.50.1970">
    <property type="match status" value="1"/>
</dbReference>
<reference evidence="3" key="1">
    <citation type="journal article" date="2014" name="Front. Microbiol.">
        <title>High frequency of phylogenetically diverse reductive dehalogenase-homologous genes in deep subseafloor sedimentary metagenomes.</title>
        <authorList>
            <person name="Kawai M."/>
            <person name="Futagami T."/>
            <person name="Toyoda A."/>
            <person name="Takaki Y."/>
            <person name="Nishi S."/>
            <person name="Hori S."/>
            <person name="Arai W."/>
            <person name="Tsubouchi T."/>
            <person name="Morono Y."/>
            <person name="Uchiyama I."/>
            <person name="Ito T."/>
            <person name="Fujiyama A."/>
            <person name="Inagaki F."/>
            <person name="Takami H."/>
        </authorList>
    </citation>
    <scope>NUCLEOTIDE SEQUENCE</scope>
    <source>
        <strain evidence="3">Expedition CK06-06</strain>
    </source>
</reference>
<evidence type="ECO:0000313" key="3">
    <source>
        <dbReference type="EMBL" id="GAG25381.1"/>
    </source>
</evidence>